<gene>
    <name evidence="4" type="ORF">ACJMK2_025561</name>
</gene>
<dbReference type="Pfam" id="PF00012">
    <property type="entry name" value="HSP70"/>
    <property type="match status" value="1"/>
</dbReference>
<evidence type="ECO:0000256" key="1">
    <source>
        <dbReference type="ARBA" id="ARBA00007381"/>
    </source>
</evidence>
<keyword evidence="2" id="KW-0547">Nucleotide-binding</keyword>
<reference evidence="4 5" key="1">
    <citation type="submission" date="2024-11" db="EMBL/GenBank/DDBJ databases">
        <title>Chromosome-level genome assembly of the freshwater bivalve Anodonta woodiana.</title>
        <authorList>
            <person name="Chen X."/>
        </authorList>
    </citation>
    <scope>NUCLEOTIDE SEQUENCE [LARGE SCALE GENOMIC DNA]</scope>
    <source>
        <strain evidence="4">MN2024</strain>
        <tissue evidence="4">Gills</tissue>
    </source>
</reference>
<keyword evidence="5" id="KW-1185">Reference proteome</keyword>
<dbReference type="Proteomes" id="UP001634394">
    <property type="component" value="Unassembled WGS sequence"/>
</dbReference>
<dbReference type="GO" id="GO:0005524">
    <property type="term" value="F:ATP binding"/>
    <property type="evidence" value="ECO:0007669"/>
    <property type="project" value="UniProtKB-KW"/>
</dbReference>
<dbReference type="EMBL" id="JBJQND010000002">
    <property type="protein sequence ID" value="KAL3885508.1"/>
    <property type="molecule type" value="Genomic_DNA"/>
</dbReference>
<dbReference type="InterPro" id="IPR043129">
    <property type="entry name" value="ATPase_NBD"/>
</dbReference>
<dbReference type="InterPro" id="IPR013126">
    <property type="entry name" value="Hsp_70_fam"/>
</dbReference>
<evidence type="ECO:0000256" key="3">
    <source>
        <dbReference type="ARBA" id="ARBA00022840"/>
    </source>
</evidence>
<keyword evidence="3" id="KW-0067">ATP-binding</keyword>
<organism evidence="4 5">
    <name type="scientific">Sinanodonta woodiana</name>
    <name type="common">Chinese pond mussel</name>
    <name type="synonym">Anodonta woodiana</name>
    <dbReference type="NCBI Taxonomy" id="1069815"/>
    <lineage>
        <taxon>Eukaryota</taxon>
        <taxon>Metazoa</taxon>
        <taxon>Spiralia</taxon>
        <taxon>Lophotrochozoa</taxon>
        <taxon>Mollusca</taxon>
        <taxon>Bivalvia</taxon>
        <taxon>Autobranchia</taxon>
        <taxon>Heteroconchia</taxon>
        <taxon>Palaeoheterodonta</taxon>
        <taxon>Unionida</taxon>
        <taxon>Unionoidea</taxon>
        <taxon>Unionidae</taxon>
        <taxon>Unioninae</taxon>
        <taxon>Sinanodonta</taxon>
    </lineage>
</organism>
<dbReference type="SUPFAM" id="SSF53067">
    <property type="entry name" value="Actin-like ATPase domain"/>
    <property type="match status" value="2"/>
</dbReference>
<protein>
    <submittedName>
        <fullName evidence="4">Uncharacterized protein</fullName>
    </submittedName>
</protein>
<dbReference type="PANTHER" id="PTHR14187:SF5">
    <property type="entry name" value="HEAT SHOCK 70 KDA PROTEIN 12A"/>
    <property type="match status" value="1"/>
</dbReference>
<name>A0ABD3XKN3_SINWO</name>
<dbReference type="AlphaFoldDB" id="A0ABD3XKN3"/>
<dbReference type="Gene3D" id="3.30.420.40">
    <property type="match status" value="2"/>
</dbReference>
<sequence>MGSPLLVAAIDFGTTYSGWAYSFDHQFRKDPTQISAKVWSGGKLVSEKAPTTVLIKPDGKTFKAFGYEAEDLYAELAEAGKHRKWFYFQRFKMLLMDKIGLERELKIKDATGKELSAKTVFSMAIKYLKDDLLEECATRVAGIVRPNDIMWILTVPAIWNDSAKQFMREAALEAGLSTTKLKLALEPETASLFCRHLPIVGGIDISNMKAGSKYMVIDAGGGTVDITVHQVIEGGRLKEIHKASGGAWGGTKVDEAYRQFLISIVGNSVFQNFFNTHMDDFLDINREFEIKKRKIAPLTDSKNLGTDHSKVVIRFPLALKEMFEEETGQDLQVAIKQSARPEQIILSSDKLRVDARIFKSFFEEATRSIVDHVKILFSKPALRDVSAILLVGGFSESKMLQDAIQKEFIGKQIVVPHEAGMVVLKGAVVFGHDTGAISERIAKYTYGVYVRGTFIEGEHDLRYKVVDCDGNIKCDNLFTKHVQIGQSLQYDKSFQNEYHSPDTKASRITVRLVATEKENPKYVTDPGCFKVGEMIVDVDTNVPFKDRKFIISLSFGDTELHVKVLEKSTGRETACSLNSLG</sequence>
<evidence type="ECO:0000313" key="4">
    <source>
        <dbReference type="EMBL" id="KAL3885508.1"/>
    </source>
</evidence>
<dbReference type="CDD" id="cd10229">
    <property type="entry name" value="ASKHA_NBD_HSP70_HSPA12"/>
    <property type="match status" value="1"/>
</dbReference>
<dbReference type="PANTHER" id="PTHR14187">
    <property type="entry name" value="ALPHA KINASE/ELONGATION FACTOR 2 KINASE"/>
    <property type="match status" value="1"/>
</dbReference>
<comment type="caution">
    <text evidence="4">The sequence shown here is derived from an EMBL/GenBank/DDBJ whole genome shotgun (WGS) entry which is preliminary data.</text>
</comment>
<comment type="similarity">
    <text evidence="1">Belongs to the heat shock protein 70 family.</text>
</comment>
<proteinExistence type="inferred from homology"/>
<accession>A0ABD3XKN3</accession>
<evidence type="ECO:0000313" key="5">
    <source>
        <dbReference type="Proteomes" id="UP001634394"/>
    </source>
</evidence>
<evidence type="ECO:0000256" key="2">
    <source>
        <dbReference type="ARBA" id="ARBA00022741"/>
    </source>
</evidence>